<proteinExistence type="predicted"/>
<organism evidence="1 2">
    <name type="scientific">Arabidopsis thaliana</name>
    <name type="common">Mouse-ear cress</name>
    <dbReference type="NCBI Taxonomy" id="3702"/>
    <lineage>
        <taxon>Eukaryota</taxon>
        <taxon>Viridiplantae</taxon>
        <taxon>Streptophyta</taxon>
        <taxon>Embryophyta</taxon>
        <taxon>Tracheophyta</taxon>
        <taxon>Spermatophyta</taxon>
        <taxon>Magnoliopsida</taxon>
        <taxon>eudicotyledons</taxon>
        <taxon>Gunneridae</taxon>
        <taxon>Pentapetalae</taxon>
        <taxon>rosids</taxon>
        <taxon>malvids</taxon>
        <taxon>Brassicales</taxon>
        <taxon>Brassicaceae</taxon>
        <taxon>Camelineae</taxon>
        <taxon>Arabidopsis</taxon>
    </lineage>
</organism>
<dbReference type="AlphaFoldDB" id="A0A7G2EN36"/>
<accession>A0A7G2EN36</accession>
<gene>
    <name evidence="1" type="ORF">AT9943_LOCUS11614</name>
</gene>
<dbReference type="EMBL" id="LR881468">
    <property type="protein sequence ID" value="CAD5323680.1"/>
    <property type="molecule type" value="Genomic_DNA"/>
</dbReference>
<reference evidence="1 2" key="1">
    <citation type="submission" date="2020-09" db="EMBL/GenBank/DDBJ databases">
        <authorList>
            <person name="Ashkenazy H."/>
        </authorList>
    </citation>
    <scope>NUCLEOTIDE SEQUENCE [LARGE SCALE GENOMIC DNA]</scope>
    <source>
        <strain evidence="2">cv. Cdm-0</strain>
    </source>
</reference>
<protein>
    <submittedName>
        <fullName evidence="1">(thale cress) hypothetical protein</fullName>
    </submittedName>
</protein>
<name>A0A7G2EN36_ARATH</name>
<evidence type="ECO:0000313" key="1">
    <source>
        <dbReference type="EMBL" id="CAD5323680.1"/>
    </source>
</evidence>
<sequence length="80" mass="8485">MNKRSKYVHRSCALTKKSSISGGAKKTICLRRNTQFFETLCFFGAGGHVSISGILDFLAFGVQQPPGDVSTAAGDGEGTE</sequence>
<evidence type="ECO:0000313" key="2">
    <source>
        <dbReference type="Proteomes" id="UP000516314"/>
    </source>
</evidence>
<dbReference type="Proteomes" id="UP000516314">
    <property type="component" value="Chromosome 3"/>
</dbReference>